<dbReference type="PANTHER" id="PTHR19288:SF46">
    <property type="entry name" value="HALOACID DEHALOGENASE-LIKE HYDROLASE DOMAIN-CONTAINING PROTEIN 2"/>
    <property type="match status" value="1"/>
</dbReference>
<protein>
    <submittedName>
        <fullName evidence="4">HAD-superfamily hydrolase, subfamily IIA</fullName>
    </submittedName>
</protein>
<comment type="cofactor">
    <cofactor evidence="3">
        <name>Mg(2+)</name>
        <dbReference type="ChEBI" id="CHEBI:18420"/>
    </cofactor>
    <text evidence="3">Divalent metal ions. Mg(2+) is the most effective.</text>
</comment>
<dbReference type="SUPFAM" id="SSF56784">
    <property type="entry name" value="HAD-like"/>
    <property type="match status" value="1"/>
</dbReference>
<feature type="binding site" evidence="2">
    <location>
        <position position="181"/>
    </location>
    <ligand>
        <name>substrate</name>
    </ligand>
</feature>
<feature type="active site" description="Nucleophile" evidence="1">
    <location>
        <position position="8"/>
    </location>
</feature>
<accession>A0A0G0RFY4</accession>
<sequence length="253" mass="27888">MINSIVFDLDGTLYLGGRIMEGAMDAVAALKRQRYQIFYLTNNSGKMRQQIVEKLNMFGFSANMRNTYCVSHGISLYLKEKKISSVYLIGTHDLRSELLLNDISVKDNSAVAAVVVGIDPLFSYEKIAVALDAIDRGAELIVANVDSSYPVENNRRLPGCGAMVAAIVSATGHAPDFQVGKPNTYMLELLCRDHGLSSEKICVIGDMPESDIKMANNFNCQGILFDPNGDFPHFADTKVKKLSEIIALLKKER</sequence>
<dbReference type="Proteomes" id="UP000034665">
    <property type="component" value="Unassembled WGS sequence"/>
</dbReference>
<dbReference type="AlphaFoldDB" id="A0A0G0RFY4"/>
<evidence type="ECO:0000256" key="1">
    <source>
        <dbReference type="PIRSR" id="PIRSR000915-1"/>
    </source>
</evidence>
<dbReference type="Gene3D" id="3.40.50.1000">
    <property type="entry name" value="HAD superfamily/HAD-like"/>
    <property type="match status" value="2"/>
</dbReference>
<dbReference type="SFLD" id="SFLDS00003">
    <property type="entry name" value="Haloacid_Dehalogenase"/>
    <property type="match status" value="1"/>
</dbReference>
<reference evidence="4 5" key="1">
    <citation type="journal article" date="2015" name="Nature">
        <title>rRNA introns, odd ribosomes, and small enigmatic genomes across a large radiation of phyla.</title>
        <authorList>
            <person name="Brown C.T."/>
            <person name="Hug L.A."/>
            <person name="Thomas B.C."/>
            <person name="Sharon I."/>
            <person name="Castelle C.J."/>
            <person name="Singh A."/>
            <person name="Wilkins M.J."/>
            <person name="Williams K.H."/>
            <person name="Banfield J.F."/>
        </authorList>
    </citation>
    <scope>NUCLEOTIDE SEQUENCE [LARGE SCALE GENOMIC DNA]</scope>
</reference>
<dbReference type="PANTHER" id="PTHR19288">
    <property type="entry name" value="4-NITROPHENYLPHOSPHATASE-RELATED"/>
    <property type="match status" value="1"/>
</dbReference>
<evidence type="ECO:0000256" key="3">
    <source>
        <dbReference type="PIRSR" id="PIRSR000915-3"/>
    </source>
</evidence>
<dbReference type="InterPro" id="IPR036412">
    <property type="entry name" value="HAD-like_sf"/>
</dbReference>
<evidence type="ECO:0000313" key="5">
    <source>
        <dbReference type="Proteomes" id="UP000034665"/>
    </source>
</evidence>
<dbReference type="InterPro" id="IPR023214">
    <property type="entry name" value="HAD_sf"/>
</dbReference>
<dbReference type="GO" id="GO:0005737">
    <property type="term" value="C:cytoplasm"/>
    <property type="evidence" value="ECO:0007669"/>
    <property type="project" value="TreeGrafter"/>
</dbReference>
<evidence type="ECO:0000313" key="4">
    <source>
        <dbReference type="EMBL" id="KKR12582.1"/>
    </source>
</evidence>
<feature type="binding site" evidence="3">
    <location>
        <position position="10"/>
    </location>
    <ligand>
        <name>Mg(2+)</name>
        <dbReference type="ChEBI" id="CHEBI:18420"/>
    </ligand>
</feature>
<dbReference type="Pfam" id="PF13344">
    <property type="entry name" value="Hydrolase_6"/>
    <property type="match status" value="1"/>
</dbReference>
<organism evidence="4 5">
    <name type="scientific">Candidatus Wolfebacteria bacterium GW2011_GWC2_39_22</name>
    <dbReference type="NCBI Taxonomy" id="1619013"/>
    <lineage>
        <taxon>Bacteria</taxon>
        <taxon>Candidatus Wolfeibacteriota</taxon>
    </lineage>
</organism>
<feature type="binding site" evidence="3">
    <location>
        <position position="206"/>
    </location>
    <ligand>
        <name>Mg(2+)</name>
        <dbReference type="ChEBI" id="CHEBI:18420"/>
    </ligand>
</feature>
<gene>
    <name evidence="4" type="ORF">UT41_C0001G0126</name>
</gene>
<keyword evidence="4" id="KW-0378">Hydrolase</keyword>
<dbReference type="PIRSF" id="PIRSF000915">
    <property type="entry name" value="PGP-type_phosphatase"/>
    <property type="match status" value="1"/>
</dbReference>
<dbReference type="GO" id="GO:0016791">
    <property type="term" value="F:phosphatase activity"/>
    <property type="evidence" value="ECO:0007669"/>
    <property type="project" value="TreeGrafter"/>
</dbReference>
<dbReference type="STRING" id="1619013.UT41_C0001G0126"/>
<keyword evidence="3" id="KW-0460">Magnesium</keyword>
<dbReference type="Pfam" id="PF13242">
    <property type="entry name" value="Hydrolase_like"/>
    <property type="match status" value="1"/>
</dbReference>
<dbReference type="EMBL" id="LBWR01000001">
    <property type="protein sequence ID" value="KKR12582.1"/>
    <property type="molecule type" value="Genomic_DNA"/>
</dbReference>
<dbReference type="NCBIfam" id="TIGR01460">
    <property type="entry name" value="HAD-SF-IIA"/>
    <property type="match status" value="1"/>
</dbReference>
<dbReference type="InterPro" id="IPR006357">
    <property type="entry name" value="HAD-SF_hydro_IIA"/>
</dbReference>
<proteinExistence type="predicted"/>
<dbReference type="SFLD" id="SFLDG01129">
    <property type="entry name" value="C1.5:_HAD__Beta-PGM__Phosphata"/>
    <property type="match status" value="1"/>
</dbReference>
<feature type="binding site" evidence="3">
    <location>
        <position position="8"/>
    </location>
    <ligand>
        <name>Mg(2+)</name>
        <dbReference type="ChEBI" id="CHEBI:18420"/>
    </ligand>
</feature>
<evidence type="ECO:0000256" key="2">
    <source>
        <dbReference type="PIRSR" id="PIRSR000915-2"/>
    </source>
</evidence>
<keyword evidence="3" id="KW-0479">Metal-binding</keyword>
<name>A0A0G0RFY4_9BACT</name>
<feature type="active site" description="Proton donor" evidence="1">
    <location>
        <position position="10"/>
    </location>
</feature>
<comment type="caution">
    <text evidence="4">The sequence shown here is derived from an EMBL/GenBank/DDBJ whole genome shotgun (WGS) entry which is preliminary data.</text>
</comment>
<dbReference type="GO" id="GO:0046872">
    <property type="term" value="F:metal ion binding"/>
    <property type="evidence" value="ECO:0007669"/>
    <property type="project" value="UniProtKB-KW"/>
</dbReference>